<dbReference type="AlphaFoldDB" id="A0A101FVZ0"/>
<gene>
    <name evidence="2" type="ORF">XD72_0345</name>
    <name evidence="3" type="ORF">XE07_0716</name>
</gene>
<comment type="caution">
    <text evidence="2">The sequence shown here is derived from an EMBL/GenBank/DDBJ whole genome shotgun (WGS) entry which is preliminary data.</text>
</comment>
<feature type="transmembrane region" description="Helical" evidence="1">
    <location>
        <begin position="32"/>
        <end position="59"/>
    </location>
</feature>
<proteinExistence type="predicted"/>
<evidence type="ECO:0000313" key="4">
    <source>
        <dbReference type="Proteomes" id="UP000053961"/>
    </source>
</evidence>
<protein>
    <submittedName>
        <fullName evidence="2">Cna B domain protein</fullName>
    </submittedName>
</protein>
<evidence type="ECO:0000313" key="5">
    <source>
        <dbReference type="Proteomes" id="UP000057043"/>
    </source>
</evidence>
<reference evidence="3" key="1">
    <citation type="journal article" date="2015" name="MBio">
        <title>Genome-resolved metagenomic analysis reveals roles for candidate phyla and other microbial community members in biogeochemical transformations in oil reservoirs.</title>
        <authorList>
            <person name="Hu P."/>
            <person name="Tom L."/>
            <person name="Singh A."/>
            <person name="Thomas B.C."/>
            <person name="Baker B.J."/>
            <person name="Piceno Y.M."/>
            <person name="Andersen G.L."/>
            <person name="Banfield J.F."/>
        </authorList>
    </citation>
    <scope>NUCLEOTIDE SEQUENCE [LARGE SCALE GENOMIC DNA]</scope>
    <source>
        <strain evidence="3">56_747</strain>
    </source>
</reference>
<keyword evidence="1" id="KW-0472">Membrane</keyword>
<evidence type="ECO:0000256" key="1">
    <source>
        <dbReference type="SAM" id="Phobius"/>
    </source>
</evidence>
<sequence>MNMDGVLVTTELGDASPRRFTNEAFVRENLPYIMGAISLLVIILATAVSSATAAGMVTIETLNSGSITSHSSFSWSRMPVPGLDEAAHYNQGYNHNFWPEEPHEADDLWTPSARMSTQYHMGRYSGWYNQHPTANNLSSDLMGPEAAGSN</sequence>
<dbReference type="Proteomes" id="UP000057043">
    <property type="component" value="Unassembled WGS sequence"/>
</dbReference>
<evidence type="ECO:0000313" key="3">
    <source>
        <dbReference type="EMBL" id="KUK96944.1"/>
    </source>
</evidence>
<dbReference type="EMBL" id="LGHB01000006">
    <property type="protein sequence ID" value="KUK96944.1"/>
    <property type="molecule type" value="Genomic_DNA"/>
</dbReference>
<dbReference type="Proteomes" id="UP000053961">
    <property type="component" value="Unassembled WGS sequence"/>
</dbReference>
<evidence type="ECO:0000313" key="2">
    <source>
        <dbReference type="EMBL" id="KUK45317.1"/>
    </source>
</evidence>
<dbReference type="PATRIC" id="fig|301375.6.peg.1630"/>
<accession>A0A101FVZ0</accession>
<name>A0A101FVZ0_9EURY</name>
<dbReference type="EMBL" id="LGFT01000005">
    <property type="protein sequence ID" value="KUK45317.1"/>
    <property type="molecule type" value="Genomic_DNA"/>
</dbReference>
<keyword evidence="1" id="KW-0812">Transmembrane</keyword>
<organism evidence="2 5">
    <name type="scientific">Methanothrix harundinacea</name>
    <dbReference type="NCBI Taxonomy" id="301375"/>
    <lineage>
        <taxon>Archaea</taxon>
        <taxon>Methanobacteriati</taxon>
        <taxon>Methanobacteriota</taxon>
        <taxon>Stenosarchaea group</taxon>
        <taxon>Methanomicrobia</taxon>
        <taxon>Methanotrichales</taxon>
        <taxon>Methanotrichaceae</taxon>
        <taxon>Methanothrix</taxon>
    </lineage>
</organism>
<reference evidence="4 5" key="2">
    <citation type="journal article" date="2015" name="MBio">
        <title>Genome-Resolved Metagenomic Analysis Reveals Roles for Candidate Phyla and Other Microbial Community Members in Biogeochemical Transformations in Oil Reservoirs.</title>
        <authorList>
            <person name="Hu P."/>
            <person name="Tom L."/>
            <person name="Singh A."/>
            <person name="Thomas B.C."/>
            <person name="Baker B.J."/>
            <person name="Piceno Y.M."/>
            <person name="Andersen G.L."/>
            <person name="Banfield J.F."/>
        </authorList>
    </citation>
    <scope>NUCLEOTIDE SEQUENCE [LARGE SCALE GENOMIC DNA]</scope>
    <source>
        <strain evidence="2">57_489</strain>
    </source>
</reference>
<keyword evidence="1" id="KW-1133">Transmembrane helix</keyword>